<accession>A0A7M3SW30</accession>
<keyword evidence="7" id="KW-0346">Stress response</keyword>
<gene>
    <name evidence="8" type="ORF">GMA10_12380</name>
</gene>
<evidence type="ECO:0000313" key="8">
    <source>
        <dbReference type="EMBL" id="MUN55995.1"/>
    </source>
</evidence>
<organism evidence="8 9">
    <name type="scientific">Rothia koreensis</name>
    <dbReference type="NCBI Taxonomy" id="592378"/>
    <lineage>
        <taxon>Bacteria</taxon>
        <taxon>Bacillati</taxon>
        <taxon>Actinomycetota</taxon>
        <taxon>Actinomycetes</taxon>
        <taxon>Micrococcales</taxon>
        <taxon>Micrococcaceae</taxon>
        <taxon>Rothia</taxon>
    </lineage>
</organism>
<dbReference type="Pfam" id="PF07927">
    <property type="entry name" value="HicA_toxin"/>
    <property type="match status" value="1"/>
</dbReference>
<comment type="caution">
    <text evidence="8">The sequence shown here is derived from an EMBL/GenBank/DDBJ whole genome shotgun (WGS) entry which is preliminary data.</text>
</comment>
<dbReference type="Proteomes" id="UP000462152">
    <property type="component" value="Unassembled WGS sequence"/>
</dbReference>
<dbReference type="InterPro" id="IPR012933">
    <property type="entry name" value="HicA_mRNA_interferase"/>
</dbReference>
<evidence type="ECO:0000256" key="6">
    <source>
        <dbReference type="ARBA" id="ARBA00022884"/>
    </source>
</evidence>
<dbReference type="GO" id="GO:0004519">
    <property type="term" value="F:endonuclease activity"/>
    <property type="evidence" value="ECO:0007669"/>
    <property type="project" value="UniProtKB-KW"/>
</dbReference>
<sequence>MKDAKRRDVENFLKQQGYQVGRDKGRHTWWVKAGARSIPLPRHTKISAGVLRDIEKTIGHVPDAWK</sequence>
<evidence type="ECO:0000256" key="1">
    <source>
        <dbReference type="ARBA" id="ARBA00006620"/>
    </source>
</evidence>
<keyword evidence="4" id="KW-0255">Endonuclease</keyword>
<comment type="similarity">
    <text evidence="1">Belongs to the HicA mRNA interferase family.</text>
</comment>
<dbReference type="GO" id="GO:0016787">
    <property type="term" value="F:hydrolase activity"/>
    <property type="evidence" value="ECO:0007669"/>
    <property type="project" value="UniProtKB-KW"/>
</dbReference>
<evidence type="ECO:0000256" key="7">
    <source>
        <dbReference type="ARBA" id="ARBA00023016"/>
    </source>
</evidence>
<evidence type="ECO:0000256" key="5">
    <source>
        <dbReference type="ARBA" id="ARBA00022801"/>
    </source>
</evidence>
<dbReference type="OrthoDB" id="4425504at2"/>
<keyword evidence="6" id="KW-0694">RNA-binding</keyword>
<dbReference type="RefSeq" id="WP_129316058.1">
    <property type="nucleotide sequence ID" value="NZ_NOIQ01000017.1"/>
</dbReference>
<protein>
    <submittedName>
        <fullName evidence="8">Addiction module toxin, HicA family</fullName>
    </submittedName>
</protein>
<dbReference type="EMBL" id="WOGT01000012">
    <property type="protein sequence ID" value="MUN55995.1"/>
    <property type="molecule type" value="Genomic_DNA"/>
</dbReference>
<dbReference type="Gene3D" id="3.30.920.30">
    <property type="entry name" value="Hypothetical protein"/>
    <property type="match status" value="1"/>
</dbReference>
<dbReference type="GO" id="GO:0003729">
    <property type="term" value="F:mRNA binding"/>
    <property type="evidence" value="ECO:0007669"/>
    <property type="project" value="InterPro"/>
</dbReference>
<keyword evidence="3" id="KW-0540">Nuclease</keyword>
<dbReference type="AlphaFoldDB" id="A0A7M3SW30"/>
<keyword evidence="5" id="KW-0378">Hydrolase</keyword>
<keyword evidence="9" id="KW-1185">Reference proteome</keyword>
<evidence type="ECO:0000256" key="4">
    <source>
        <dbReference type="ARBA" id="ARBA00022759"/>
    </source>
</evidence>
<evidence type="ECO:0000256" key="3">
    <source>
        <dbReference type="ARBA" id="ARBA00022722"/>
    </source>
</evidence>
<reference evidence="8 9" key="1">
    <citation type="submission" date="2019-12" db="EMBL/GenBank/DDBJ databases">
        <authorList>
            <person name="Li J."/>
            <person name="Shi Y."/>
            <person name="Xu G."/>
            <person name="Xiao D."/>
            <person name="Ran X."/>
        </authorList>
    </citation>
    <scope>NUCLEOTIDE SEQUENCE [LARGE SCALE GENOMIC DNA]</scope>
    <source>
        <strain evidence="8 9">JCM 15915</strain>
    </source>
</reference>
<dbReference type="SUPFAM" id="SSF54786">
    <property type="entry name" value="YcfA/nrd intein domain"/>
    <property type="match status" value="1"/>
</dbReference>
<keyword evidence="2" id="KW-1277">Toxin-antitoxin system</keyword>
<evidence type="ECO:0000256" key="2">
    <source>
        <dbReference type="ARBA" id="ARBA00022649"/>
    </source>
</evidence>
<proteinExistence type="inferred from homology"/>
<evidence type="ECO:0000313" key="9">
    <source>
        <dbReference type="Proteomes" id="UP000462152"/>
    </source>
</evidence>
<dbReference type="InterPro" id="IPR038570">
    <property type="entry name" value="HicA_sf"/>
</dbReference>
<name>A0A7M3SW30_9MICC</name>